<feature type="repeat" description="ANK" evidence="1">
    <location>
        <begin position="152"/>
        <end position="184"/>
    </location>
</feature>
<dbReference type="PROSITE" id="PS50297">
    <property type="entry name" value="ANK_REP_REGION"/>
    <property type="match status" value="4"/>
</dbReference>
<dbReference type="SMART" id="SM00248">
    <property type="entry name" value="ANK"/>
    <property type="match status" value="6"/>
</dbReference>
<dbReference type="EMBL" id="JAJJMA010145988">
    <property type="protein sequence ID" value="MCL7034494.1"/>
    <property type="molecule type" value="Genomic_DNA"/>
</dbReference>
<feature type="repeat" description="ANK" evidence="1">
    <location>
        <begin position="120"/>
        <end position="152"/>
    </location>
</feature>
<organism evidence="2 3">
    <name type="scientific">Papaver nudicaule</name>
    <name type="common">Iceland poppy</name>
    <dbReference type="NCBI Taxonomy" id="74823"/>
    <lineage>
        <taxon>Eukaryota</taxon>
        <taxon>Viridiplantae</taxon>
        <taxon>Streptophyta</taxon>
        <taxon>Embryophyta</taxon>
        <taxon>Tracheophyta</taxon>
        <taxon>Spermatophyta</taxon>
        <taxon>Magnoliopsida</taxon>
        <taxon>Ranunculales</taxon>
        <taxon>Papaveraceae</taxon>
        <taxon>Papaveroideae</taxon>
        <taxon>Papaver</taxon>
    </lineage>
</organism>
<dbReference type="InterPro" id="IPR002110">
    <property type="entry name" value="Ankyrin_rpt"/>
</dbReference>
<comment type="caution">
    <text evidence="2">The sequence shown here is derived from an EMBL/GenBank/DDBJ whole genome shotgun (WGS) entry which is preliminary data.</text>
</comment>
<evidence type="ECO:0000256" key="1">
    <source>
        <dbReference type="PROSITE-ProRule" id="PRU00023"/>
    </source>
</evidence>
<dbReference type="PRINTS" id="PR01415">
    <property type="entry name" value="ANKYRIN"/>
</dbReference>
<dbReference type="PROSITE" id="PS50088">
    <property type="entry name" value="ANK_REPEAT"/>
    <property type="match status" value="4"/>
</dbReference>
<dbReference type="AlphaFoldDB" id="A0AA41S7M1"/>
<reference evidence="2" key="1">
    <citation type="submission" date="2022-03" db="EMBL/GenBank/DDBJ databases">
        <title>A functionally conserved STORR gene fusion in Papaver species that diverged 16.8 million years ago.</title>
        <authorList>
            <person name="Catania T."/>
        </authorList>
    </citation>
    <scope>NUCLEOTIDE SEQUENCE</scope>
    <source>
        <strain evidence="2">S-191538</strain>
    </source>
</reference>
<sequence length="250" mass="26742">MDNLEYSPSALHFELFDAAYSGKLNRFKRLALDHAKAEGIGVGEAIRKLVDECGRGSLHIAAVGGSLNVCKYLLETLKIDVDSKDRSGHTPLYHAIVKGHLDTVRYLVEKGANPDASNDKTFTPLHYAAKSGDTKIITLLLSRGVHVDAAISTGTALQHAAGHGHPDAVKLLLDHGANPNGVNCQCMLRPLIVTILCESWECMELLLQAGADPNAVSSGNTPLAVAARDKSVDVVTRLLEAGADPNYKMN</sequence>
<dbReference type="SUPFAM" id="SSF48403">
    <property type="entry name" value="Ankyrin repeat"/>
    <property type="match status" value="1"/>
</dbReference>
<feature type="repeat" description="ANK" evidence="1">
    <location>
        <begin position="218"/>
        <end position="250"/>
    </location>
</feature>
<keyword evidence="1" id="KW-0040">ANK repeat</keyword>
<protein>
    <submittedName>
        <fullName evidence="2">Uncharacterized protein</fullName>
    </submittedName>
</protein>
<dbReference type="InterPro" id="IPR036770">
    <property type="entry name" value="Ankyrin_rpt-contain_sf"/>
</dbReference>
<dbReference type="Proteomes" id="UP001177140">
    <property type="component" value="Unassembled WGS sequence"/>
</dbReference>
<dbReference type="PANTHER" id="PTHR46224">
    <property type="entry name" value="ANKYRIN REPEAT FAMILY PROTEIN"/>
    <property type="match status" value="1"/>
</dbReference>
<feature type="non-terminal residue" evidence="2">
    <location>
        <position position="1"/>
    </location>
</feature>
<dbReference type="Pfam" id="PF00023">
    <property type="entry name" value="Ank"/>
    <property type="match status" value="2"/>
</dbReference>
<dbReference type="Gene3D" id="1.25.40.20">
    <property type="entry name" value="Ankyrin repeat-containing domain"/>
    <property type="match status" value="2"/>
</dbReference>
<dbReference type="Pfam" id="PF12796">
    <property type="entry name" value="Ank_2"/>
    <property type="match status" value="2"/>
</dbReference>
<gene>
    <name evidence="2" type="ORF">MKW94_018521</name>
</gene>
<feature type="repeat" description="ANK" evidence="1">
    <location>
        <begin position="87"/>
        <end position="119"/>
    </location>
</feature>
<name>A0AA41S7M1_PAPNU</name>
<evidence type="ECO:0000313" key="2">
    <source>
        <dbReference type="EMBL" id="MCL7034494.1"/>
    </source>
</evidence>
<evidence type="ECO:0000313" key="3">
    <source>
        <dbReference type="Proteomes" id="UP001177140"/>
    </source>
</evidence>
<proteinExistence type="predicted"/>
<dbReference type="InterPro" id="IPR051616">
    <property type="entry name" value="Cul2-RING_E3_ligase_SR"/>
</dbReference>
<dbReference type="PANTHER" id="PTHR46224:SF67">
    <property type="entry name" value="HSP70-HSP90 ORGANIZING PROTEIN 3-LIKE"/>
    <property type="match status" value="1"/>
</dbReference>
<accession>A0AA41S7M1</accession>
<keyword evidence="3" id="KW-1185">Reference proteome</keyword>